<dbReference type="KEGG" id="pus:CKA81_08310"/>
<dbReference type="Pfam" id="PF13561">
    <property type="entry name" value="adh_short_C2"/>
    <property type="match status" value="1"/>
</dbReference>
<sequence>MFDLTGQVALVTGSSRGIGLAAATALGRQGATVVLNGRDGQALQQTAAALCEQGIKARALPFDIADIPQATAAVDQLLADVGKIDIFYSNAGIQHREPLLSVALADFERVLFANLTSQWALGRHIAGHMVKQNYGRIVFTGSVTAFLGRPGITAYTAAKSALHGLVRQWSAELAESGITINAIAPGYIKTELTRKLWDDAEFTSWLYDRVPQKRWGEPEDIASALVFLAAKESGFVTGQVLTVDGGMTACM</sequence>
<keyword evidence="2" id="KW-0560">Oxidoreductase</keyword>
<evidence type="ECO:0000259" key="3">
    <source>
        <dbReference type="SMART" id="SM00822"/>
    </source>
</evidence>
<comment type="similarity">
    <text evidence="1">Belongs to the short-chain dehydrogenases/reductases (SDR) family.</text>
</comment>
<dbReference type="PROSITE" id="PS00061">
    <property type="entry name" value="ADH_SHORT"/>
    <property type="match status" value="1"/>
</dbReference>
<dbReference type="RefSeq" id="WP_128354891.1">
    <property type="nucleotide sequence ID" value="NZ_CP022987.1"/>
</dbReference>
<dbReference type="EMBL" id="CP022987">
    <property type="protein sequence ID" value="QAA93842.1"/>
    <property type="molecule type" value="Genomic_DNA"/>
</dbReference>
<dbReference type="FunFam" id="3.40.50.720:FF:000084">
    <property type="entry name" value="Short-chain dehydrogenase reductase"/>
    <property type="match status" value="1"/>
</dbReference>
<keyword evidence="5" id="KW-1185">Reference proteome</keyword>
<dbReference type="OrthoDB" id="9803333at2"/>
<dbReference type="PANTHER" id="PTHR43669">
    <property type="entry name" value="5-KETO-D-GLUCONATE 5-REDUCTASE"/>
    <property type="match status" value="1"/>
</dbReference>
<protein>
    <submittedName>
        <fullName evidence="4">SDR family oxidoreductase</fullName>
    </submittedName>
</protein>
<evidence type="ECO:0000256" key="1">
    <source>
        <dbReference type="ARBA" id="ARBA00006484"/>
    </source>
</evidence>
<dbReference type="InterPro" id="IPR020904">
    <property type="entry name" value="Sc_DH/Rdtase_CS"/>
</dbReference>
<dbReference type="Gene3D" id="3.40.50.720">
    <property type="entry name" value="NAD(P)-binding Rossmann-like Domain"/>
    <property type="match status" value="1"/>
</dbReference>
<gene>
    <name evidence="4" type="ORF">CKA81_08310</name>
</gene>
<name>A0A410GC11_9BURK</name>
<dbReference type="PRINTS" id="PR00080">
    <property type="entry name" value="SDRFAMILY"/>
</dbReference>
<dbReference type="PRINTS" id="PR00081">
    <property type="entry name" value="GDHRDH"/>
</dbReference>
<evidence type="ECO:0000313" key="5">
    <source>
        <dbReference type="Proteomes" id="UP000283474"/>
    </source>
</evidence>
<feature type="domain" description="Ketoreductase" evidence="3">
    <location>
        <begin position="7"/>
        <end position="186"/>
    </location>
</feature>
<dbReference type="InterPro" id="IPR057326">
    <property type="entry name" value="KR_dom"/>
</dbReference>
<dbReference type="GO" id="GO:0016491">
    <property type="term" value="F:oxidoreductase activity"/>
    <property type="evidence" value="ECO:0007669"/>
    <property type="project" value="UniProtKB-KW"/>
</dbReference>
<proteinExistence type="inferred from homology"/>
<dbReference type="SMART" id="SM00822">
    <property type="entry name" value="PKS_KR"/>
    <property type="match status" value="1"/>
</dbReference>
<evidence type="ECO:0000313" key="4">
    <source>
        <dbReference type="EMBL" id="QAA93842.1"/>
    </source>
</evidence>
<evidence type="ECO:0000256" key="2">
    <source>
        <dbReference type="ARBA" id="ARBA00023002"/>
    </source>
</evidence>
<organism evidence="4 5">
    <name type="scientific">Pollutimonas thiosulfatoxidans</name>
    <dbReference type="NCBI Taxonomy" id="2028345"/>
    <lineage>
        <taxon>Bacteria</taxon>
        <taxon>Pseudomonadati</taxon>
        <taxon>Pseudomonadota</taxon>
        <taxon>Betaproteobacteria</taxon>
        <taxon>Burkholderiales</taxon>
        <taxon>Alcaligenaceae</taxon>
        <taxon>Pollutimonas</taxon>
    </lineage>
</organism>
<dbReference type="Proteomes" id="UP000283474">
    <property type="component" value="Chromosome"/>
</dbReference>
<dbReference type="AlphaFoldDB" id="A0A410GC11"/>
<reference evidence="4 5" key="1">
    <citation type="submission" date="2017-08" db="EMBL/GenBank/DDBJ databases">
        <authorList>
            <person name="Park S.-J."/>
            <person name="Kim H."/>
        </authorList>
    </citation>
    <scope>NUCLEOTIDE SEQUENCE [LARGE SCALE GENOMIC DNA]</scope>
    <source>
        <strain evidence="5">ye3</strain>
    </source>
</reference>
<accession>A0A410GC11</accession>
<dbReference type="SUPFAM" id="SSF51735">
    <property type="entry name" value="NAD(P)-binding Rossmann-fold domains"/>
    <property type="match status" value="1"/>
</dbReference>
<dbReference type="PANTHER" id="PTHR43669:SF14">
    <property type="entry name" value="OXIDOREDUCTASE"/>
    <property type="match status" value="1"/>
</dbReference>
<dbReference type="InterPro" id="IPR002347">
    <property type="entry name" value="SDR_fam"/>
</dbReference>
<dbReference type="InterPro" id="IPR036291">
    <property type="entry name" value="NAD(P)-bd_dom_sf"/>
</dbReference>